<evidence type="ECO:0000256" key="2">
    <source>
        <dbReference type="ARBA" id="ARBA00023125"/>
    </source>
</evidence>
<dbReference type="InterPro" id="IPR009057">
    <property type="entry name" value="Homeodomain-like_sf"/>
</dbReference>
<dbReference type="PROSITE" id="PS01124">
    <property type="entry name" value="HTH_ARAC_FAMILY_2"/>
    <property type="match status" value="1"/>
</dbReference>
<evidence type="ECO:0000313" key="5">
    <source>
        <dbReference type="EMBL" id="RNL96965.1"/>
    </source>
</evidence>
<evidence type="ECO:0000259" key="4">
    <source>
        <dbReference type="PROSITE" id="PS01124"/>
    </source>
</evidence>
<proteinExistence type="predicted"/>
<sequence>MLPVHVFDTRLLPPADRFGLWLDVVESSAPALISSAHADRFDAHARAVGLGGLRLTDFTYPSLTMVRTPKLIRRADPEMYQLSLTRVGVGAVSQQRRESLVHAAEFTLLDNSRPFEVRHEAPPGQLLNAITVNIPHAALPLSPARVTKLLAGSISGSTGMGGLLAQFLRRIARHPEQFTAADAGRLSAVAIDLIAAMLAQRIDAEDTLPEDVRQHALRLRIESFIDRHLGDPELTPSIIAGAHHISLRTLHRVFEGGEATVAGLIRRRRLERCRRDLADPLLAGQAVRVIAGRWGFTGKAHFSRAFRAAYGHSPQAYRDQVGATSA</sequence>
<dbReference type="Gene3D" id="1.10.10.60">
    <property type="entry name" value="Homeodomain-like"/>
    <property type="match status" value="1"/>
</dbReference>
<dbReference type="SUPFAM" id="SSF46689">
    <property type="entry name" value="Homeodomain-like"/>
    <property type="match status" value="1"/>
</dbReference>
<protein>
    <submittedName>
        <fullName evidence="5">Helix-turn-helix domain-containing protein</fullName>
    </submittedName>
</protein>
<dbReference type="EMBL" id="RJLN01000055">
    <property type="protein sequence ID" value="RNL96965.1"/>
    <property type="molecule type" value="Genomic_DNA"/>
</dbReference>
<dbReference type="PANTHER" id="PTHR46796">
    <property type="entry name" value="HTH-TYPE TRANSCRIPTIONAL ACTIVATOR RHAS-RELATED"/>
    <property type="match status" value="1"/>
</dbReference>
<dbReference type="InterPro" id="IPR018060">
    <property type="entry name" value="HTH_AraC"/>
</dbReference>
<keyword evidence="6" id="KW-1185">Reference proteome</keyword>
<keyword evidence="2" id="KW-0238">DNA-binding</keyword>
<accession>A0ABX9WCQ8</accession>
<dbReference type="InterPro" id="IPR050204">
    <property type="entry name" value="AraC_XylS_family_regulators"/>
</dbReference>
<evidence type="ECO:0000313" key="6">
    <source>
        <dbReference type="Proteomes" id="UP000280698"/>
    </source>
</evidence>
<reference evidence="5 6" key="1">
    <citation type="submission" date="2018-11" db="EMBL/GenBank/DDBJ databases">
        <title>Micromonospora sp. PPF5-17, a new actinomycetes isolated from a hot spring soil.</title>
        <authorList>
            <person name="Thawai C."/>
        </authorList>
    </citation>
    <scope>NUCLEOTIDE SEQUENCE [LARGE SCALE GENOMIC DNA]</scope>
    <source>
        <strain evidence="5 6">PPF5-17</strain>
    </source>
</reference>
<keyword evidence="3" id="KW-0804">Transcription</keyword>
<name>A0ABX9WCQ8_9ACTN</name>
<feature type="domain" description="HTH araC/xylS-type" evidence="4">
    <location>
        <begin position="219"/>
        <end position="320"/>
    </location>
</feature>
<evidence type="ECO:0000256" key="3">
    <source>
        <dbReference type="ARBA" id="ARBA00023163"/>
    </source>
</evidence>
<organism evidence="5 6">
    <name type="scientific">Micromonospora solifontis</name>
    <dbReference type="NCBI Taxonomy" id="2487138"/>
    <lineage>
        <taxon>Bacteria</taxon>
        <taxon>Bacillati</taxon>
        <taxon>Actinomycetota</taxon>
        <taxon>Actinomycetes</taxon>
        <taxon>Micromonosporales</taxon>
        <taxon>Micromonosporaceae</taxon>
        <taxon>Micromonospora</taxon>
    </lineage>
</organism>
<keyword evidence="1" id="KW-0805">Transcription regulation</keyword>
<dbReference type="InterPro" id="IPR035418">
    <property type="entry name" value="AraC-bd_2"/>
</dbReference>
<dbReference type="RefSeq" id="WP_123242243.1">
    <property type="nucleotide sequence ID" value="NZ_JAAHBY010000055.1"/>
</dbReference>
<gene>
    <name evidence="5" type="ORF">EFE23_18755</name>
</gene>
<dbReference type="Proteomes" id="UP000280698">
    <property type="component" value="Unassembled WGS sequence"/>
</dbReference>
<comment type="caution">
    <text evidence="5">The sequence shown here is derived from an EMBL/GenBank/DDBJ whole genome shotgun (WGS) entry which is preliminary data.</text>
</comment>
<dbReference type="SMART" id="SM00342">
    <property type="entry name" value="HTH_ARAC"/>
    <property type="match status" value="1"/>
</dbReference>
<dbReference type="PANTHER" id="PTHR46796:SF6">
    <property type="entry name" value="ARAC SUBFAMILY"/>
    <property type="match status" value="1"/>
</dbReference>
<dbReference type="Pfam" id="PF12833">
    <property type="entry name" value="HTH_18"/>
    <property type="match status" value="1"/>
</dbReference>
<dbReference type="Pfam" id="PF14525">
    <property type="entry name" value="AraC_binding_2"/>
    <property type="match status" value="1"/>
</dbReference>
<evidence type="ECO:0000256" key="1">
    <source>
        <dbReference type="ARBA" id="ARBA00023015"/>
    </source>
</evidence>